<evidence type="ECO:0000313" key="3">
    <source>
        <dbReference type="Proteomes" id="UP001152795"/>
    </source>
</evidence>
<comment type="caution">
    <text evidence="2">The sequence shown here is derived from an EMBL/GenBank/DDBJ whole genome shotgun (WGS) entry which is preliminary data.</text>
</comment>
<organism evidence="2 3">
    <name type="scientific">Paramuricea clavata</name>
    <name type="common">Red gorgonian</name>
    <name type="synonym">Violescent sea-whip</name>
    <dbReference type="NCBI Taxonomy" id="317549"/>
    <lineage>
        <taxon>Eukaryota</taxon>
        <taxon>Metazoa</taxon>
        <taxon>Cnidaria</taxon>
        <taxon>Anthozoa</taxon>
        <taxon>Octocorallia</taxon>
        <taxon>Malacalcyonacea</taxon>
        <taxon>Plexauridae</taxon>
        <taxon>Paramuricea</taxon>
    </lineage>
</organism>
<dbReference type="Proteomes" id="UP001152795">
    <property type="component" value="Unassembled WGS sequence"/>
</dbReference>
<feature type="compositionally biased region" description="Basic and acidic residues" evidence="1">
    <location>
        <begin position="1"/>
        <end position="21"/>
    </location>
</feature>
<keyword evidence="3" id="KW-1185">Reference proteome</keyword>
<feature type="region of interest" description="Disordered" evidence="1">
    <location>
        <begin position="155"/>
        <end position="175"/>
    </location>
</feature>
<dbReference type="AlphaFoldDB" id="A0A6S7G5X5"/>
<evidence type="ECO:0000313" key="2">
    <source>
        <dbReference type="EMBL" id="CAB3986003.1"/>
    </source>
</evidence>
<feature type="compositionally biased region" description="Acidic residues" evidence="1">
    <location>
        <begin position="22"/>
        <end position="32"/>
    </location>
</feature>
<dbReference type="EMBL" id="CACRXK020000951">
    <property type="protein sequence ID" value="CAB3986003.1"/>
    <property type="molecule type" value="Genomic_DNA"/>
</dbReference>
<accession>A0A6S7G5X5</accession>
<reference evidence="2" key="1">
    <citation type="submission" date="2020-04" db="EMBL/GenBank/DDBJ databases">
        <authorList>
            <person name="Alioto T."/>
            <person name="Alioto T."/>
            <person name="Gomez Garrido J."/>
        </authorList>
    </citation>
    <scope>NUCLEOTIDE SEQUENCE</scope>
    <source>
        <strain evidence="2">A484AB</strain>
    </source>
</reference>
<evidence type="ECO:0000256" key="1">
    <source>
        <dbReference type="SAM" id="MobiDB-lite"/>
    </source>
</evidence>
<protein>
    <submittedName>
        <fullName evidence="2">Uncharacterized protein</fullName>
    </submittedName>
</protein>
<sequence length="175" mass="19755">MLKKYIERKNADDVKNRKQELDGDDDDDDGDDKGDSVGGPVLHLTAASITETSIGRSNGEVDDEELLELGPTALKETAADMVLGERLTEEQRVQLEELIDRYEHIFTDVPGKHQNRDDVHQMTEHQIQTPIDRTPNRDDVRGIYSIQTLCNTLQRERVPKGGYPSNASDGRDQRI</sequence>
<name>A0A6S7G5X5_PARCT</name>
<proteinExistence type="predicted"/>
<feature type="region of interest" description="Disordered" evidence="1">
    <location>
        <begin position="1"/>
        <end position="40"/>
    </location>
</feature>
<gene>
    <name evidence="2" type="ORF">PACLA_8A038120</name>
</gene>